<protein>
    <submittedName>
        <fullName evidence="1">Uncharacterized protein</fullName>
    </submittedName>
</protein>
<reference evidence="1" key="1">
    <citation type="journal article" date="2020" name="Nature">
        <title>Giant virus diversity and host interactions through global metagenomics.</title>
        <authorList>
            <person name="Schulz F."/>
            <person name="Roux S."/>
            <person name="Paez-Espino D."/>
            <person name="Jungbluth S."/>
            <person name="Walsh D.A."/>
            <person name="Denef V.J."/>
            <person name="McMahon K.D."/>
            <person name="Konstantinidis K.T."/>
            <person name="Eloe-Fadrosh E.A."/>
            <person name="Kyrpides N.C."/>
            <person name="Woyke T."/>
        </authorList>
    </citation>
    <scope>NUCLEOTIDE SEQUENCE</scope>
    <source>
        <strain evidence="1">GVMAG-M-3300023184-160</strain>
    </source>
</reference>
<sequence>MNKLNTDIGSYHIDELFSLLDIQVEQSMTTSVLKNQIEAKCEEYIKHFEELKKPDLVTFFTNVKHQLLGYENDSTISTIQKTLLSYENEYIPFMNTKQVKTGQSNGMFEKNTESGNPIYRKTVSKLLNIDSRFRENYELGTSSDFTIDLPYPIHNVIEMTLCDLELPCSHYPLNQEHENNYLWIKGTDTTRNSYYFFLYIPEGNYYYQKALDYLNNELLDSIVFSMFNFVFDLESNNTANIGNGTGKVSFKKKPNTQHNFETIELNFNAPPITNQFTSKVASSVLDISFYDKKSNIPLEQRFGWMLGFRNPMYTSLLAYTSESILNILGPQYVFLIVDDYNKSNNVNFISASRYGMLPDNIIARISLKGSTFTIQSQNDFSVYAEPRFYYGPVNISKLTIRLVDEHNRTLLMNDSDFSFTLRMTTVYSKT</sequence>
<evidence type="ECO:0000313" key="1">
    <source>
        <dbReference type="EMBL" id="QHT81948.1"/>
    </source>
</evidence>
<dbReference type="EMBL" id="MN739993">
    <property type="protein sequence ID" value="QHT81948.1"/>
    <property type="molecule type" value="Genomic_DNA"/>
</dbReference>
<accession>A0A6C0HMM4</accession>
<dbReference type="AlphaFoldDB" id="A0A6C0HMM4"/>
<organism evidence="1">
    <name type="scientific">viral metagenome</name>
    <dbReference type="NCBI Taxonomy" id="1070528"/>
    <lineage>
        <taxon>unclassified sequences</taxon>
        <taxon>metagenomes</taxon>
        <taxon>organismal metagenomes</taxon>
    </lineage>
</organism>
<proteinExistence type="predicted"/>
<name>A0A6C0HMM4_9ZZZZ</name>